<proteinExistence type="predicted"/>
<evidence type="ECO:0000256" key="1">
    <source>
        <dbReference type="SAM" id="Phobius"/>
    </source>
</evidence>
<evidence type="ECO:0008006" key="5">
    <source>
        <dbReference type="Google" id="ProtNLM"/>
    </source>
</evidence>
<protein>
    <recommendedName>
        <fullName evidence="5">DUF5134 domain-containing protein</fullName>
    </recommendedName>
</protein>
<dbReference type="Proteomes" id="UP000236754">
    <property type="component" value="Unassembled WGS sequence"/>
</dbReference>
<dbReference type="InterPro" id="IPR033458">
    <property type="entry name" value="DUF5134"/>
</dbReference>
<gene>
    <name evidence="3" type="ORF">SAMN05216223_12130</name>
</gene>
<name>A0A1H6DY12_9ACTN</name>
<keyword evidence="1" id="KW-1133">Transmembrane helix</keyword>
<feature type="chain" id="PRO_5039647007" description="DUF5134 domain-containing protein" evidence="2">
    <location>
        <begin position="22"/>
        <end position="208"/>
    </location>
</feature>
<evidence type="ECO:0000313" key="4">
    <source>
        <dbReference type="Proteomes" id="UP000236754"/>
    </source>
</evidence>
<keyword evidence="1" id="KW-0472">Membrane</keyword>
<dbReference type="AlphaFoldDB" id="A0A1H6DY12"/>
<dbReference type="Pfam" id="PF17197">
    <property type="entry name" value="DUF5134"/>
    <property type="match status" value="1"/>
</dbReference>
<evidence type="ECO:0000313" key="3">
    <source>
        <dbReference type="EMBL" id="SEG89934.1"/>
    </source>
</evidence>
<accession>A0A1H6DY12</accession>
<reference evidence="3 4" key="1">
    <citation type="submission" date="2016-10" db="EMBL/GenBank/DDBJ databases">
        <authorList>
            <person name="de Groot N.N."/>
        </authorList>
    </citation>
    <scope>NUCLEOTIDE SEQUENCE [LARGE SCALE GENOMIC DNA]</scope>
    <source>
        <strain evidence="3 4">CGMCC 4.2023</strain>
    </source>
</reference>
<feature type="transmembrane region" description="Helical" evidence="1">
    <location>
        <begin position="113"/>
        <end position="132"/>
    </location>
</feature>
<feature type="transmembrane region" description="Helical" evidence="1">
    <location>
        <begin position="83"/>
        <end position="101"/>
    </location>
</feature>
<keyword evidence="4" id="KW-1185">Reference proteome</keyword>
<keyword evidence="1" id="KW-0812">Transmembrane</keyword>
<dbReference type="RefSeq" id="WP_103889803.1">
    <property type="nucleotide sequence ID" value="NZ_FNVU01000021.1"/>
</dbReference>
<evidence type="ECO:0000256" key="2">
    <source>
        <dbReference type="SAM" id="SignalP"/>
    </source>
</evidence>
<feature type="signal peptide" evidence="2">
    <location>
        <begin position="1"/>
        <end position="21"/>
    </location>
</feature>
<sequence>MHGPSLVAWLLVALSAAAAVACLVRAEDRDEAVMGAGMTLMALPVSVLDPRPWCAPAFAVVYTAAALRAVLPGAHSPGHRVHHVVCSAAMVYMAVAMAGSGPSHPGGGMAMGGAGSAVATGLFLLYFAVYVLRTGARLASAAVTVPVPAPAPAAGGLIPGAAVAGPAPAPAPTPTPTPMSLPLRHAPEVAVACRVSMALGMVVMLLAM</sequence>
<keyword evidence="2" id="KW-0732">Signal</keyword>
<dbReference type="EMBL" id="FNVU01000021">
    <property type="protein sequence ID" value="SEG89934.1"/>
    <property type="molecule type" value="Genomic_DNA"/>
</dbReference>
<organism evidence="3 4">
    <name type="scientific">Actinacidiphila yanglinensis</name>
    <dbReference type="NCBI Taxonomy" id="310779"/>
    <lineage>
        <taxon>Bacteria</taxon>
        <taxon>Bacillati</taxon>
        <taxon>Actinomycetota</taxon>
        <taxon>Actinomycetes</taxon>
        <taxon>Kitasatosporales</taxon>
        <taxon>Streptomycetaceae</taxon>
        <taxon>Actinacidiphila</taxon>
    </lineage>
</organism>